<dbReference type="PANTHER" id="PTHR37507:SF2">
    <property type="entry name" value="SPORULATION PROTEIN YDCC"/>
    <property type="match status" value="1"/>
</dbReference>
<dbReference type="Gene3D" id="2.50.20.10">
    <property type="entry name" value="Lipoprotein localisation LolA/LolB/LppX"/>
    <property type="match status" value="1"/>
</dbReference>
<keyword evidence="1" id="KW-0732">Signal</keyword>
<dbReference type="PROSITE" id="PS51257">
    <property type="entry name" value="PROKAR_LIPOPROTEIN"/>
    <property type="match status" value="1"/>
</dbReference>
<dbReference type="RefSeq" id="WP_151701389.1">
    <property type="nucleotide sequence ID" value="NZ_CP031223.1"/>
</dbReference>
<dbReference type="PANTHER" id="PTHR37507">
    <property type="entry name" value="SPORULATION PROTEIN YDCC"/>
    <property type="match status" value="1"/>
</dbReference>
<dbReference type="InterPro" id="IPR029046">
    <property type="entry name" value="LolA/LolB/LppX"/>
</dbReference>
<sequence length="339" mass="38171">MKSRLAKWLFALTMILLLSACGAQSKEDVLKKLSSKWVDTKGYELTAEMSIMTGQEPKVYQVEVWHTKPDFYRVKVSDTNDENTQMIVRNKEGVFVVTPALNKTYKFQSKWPSENSQAYLIGSLAQDIKKDKTSTFKEEGGKYMFETKTSNNHKNMLPVQRIYIDKKTLLPTQVSILNENKEEQIRVTFNQVTIGKVHAPGEFQIEQTPTGQTDKGTVEASAEIDNPAFETHYPMVQWDQLHLLDEKVLNVEGDKRVILTYSGDKQFTIIQQLSEKNTSTTIPVFAPGDPVDLGVAIGAVTDQSISWEQDGMSFFLASSSLTKEEMIEVASSMSGSELK</sequence>
<dbReference type="InterPro" id="IPR052944">
    <property type="entry name" value="Sporulation_related"/>
</dbReference>
<dbReference type="InterPro" id="IPR004564">
    <property type="entry name" value="OM_lipoprot_carrier_LolA-like"/>
</dbReference>
<name>A0A5J6SSG7_9BACI</name>
<feature type="chain" id="PRO_5023811229" evidence="1">
    <location>
        <begin position="26"/>
        <end position="339"/>
    </location>
</feature>
<dbReference type="EMBL" id="CP031223">
    <property type="protein sequence ID" value="QFG00510.1"/>
    <property type="molecule type" value="Genomic_DNA"/>
</dbReference>
<organism evidence="2 3">
    <name type="scientific">Psychrobacillus glaciei</name>
    <dbReference type="NCBI Taxonomy" id="2283160"/>
    <lineage>
        <taxon>Bacteria</taxon>
        <taxon>Bacillati</taxon>
        <taxon>Bacillota</taxon>
        <taxon>Bacilli</taxon>
        <taxon>Bacillales</taxon>
        <taxon>Bacillaceae</taxon>
        <taxon>Psychrobacillus</taxon>
    </lineage>
</organism>
<dbReference type="Pfam" id="PF03548">
    <property type="entry name" value="LolA"/>
    <property type="match status" value="1"/>
</dbReference>
<evidence type="ECO:0000256" key="1">
    <source>
        <dbReference type="SAM" id="SignalP"/>
    </source>
</evidence>
<keyword evidence="2" id="KW-0449">Lipoprotein</keyword>
<keyword evidence="3" id="KW-1185">Reference proteome</keyword>
<evidence type="ECO:0000313" key="3">
    <source>
        <dbReference type="Proteomes" id="UP000325517"/>
    </source>
</evidence>
<dbReference type="AlphaFoldDB" id="A0A5J6SSG7"/>
<dbReference type="Proteomes" id="UP000325517">
    <property type="component" value="Chromosome"/>
</dbReference>
<accession>A0A5J6SSG7</accession>
<dbReference type="OrthoDB" id="9785380at2"/>
<proteinExistence type="predicted"/>
<dbReference type="KEGG" id="psyo:PB01_17900"/>
<evidence type="ECO:0000313" key="2">
    <source>
        <dbReference type="EMBL" id="QFG00510.1"/>
    </source>
</evidence>
<gene>
    <name evidence="2" type="ORF">PB01_17900</name>
</gene>
<feature type="signal peptide" evidence="1">
    <location>
        <begin position="1"/>
        <end position="25"/>
    </location>
</feature>
<protein>
    <submittedName>
        <fullName evidence="2">Outer membrane lipoprotein carrier protein LolA</fullName>
    </submittedName>
</protein>
<reference evidence="2 3" key="1">
    <citation type="submission" date="2018-07" db="EMBL/GenBank/DDBJ databases">
        <title>Complete genome sequence of Psychrobacillus sp. PB01, isolated from iceberg, and comparative genome analysis of Psychrobacillus strains.</title>
        <authorList>
            <person name="Lee P.C."/>
        </authorList>
    </citation>
    <scope>NUCLEOTIDE SEQUENCE [LARGE SCALE GENOMIC DNA]</scope>
    <source>
        <strain evidence="2 3">PB01</strain>
    </source>
</reference>
<dbReference type="SUPFAM" id="SSF89392">
    <property type="entry name" value="Prokaryotic lipoproteins and lipoprotein localization factors"/>
    <property type="match status" value="1"/>
</dbReference>